<dbReference type="EMBL" id="JAAGAA010000002">
    <property type="protein sequence ID" value="NDV11653.1"/>
    <property type="molecule type" value="Genomic_DNA"/>
</dbReference>
<dbReference type="AlphaFoldDB" id="A0A6B2KND0"/>
<organism evidence="1 2">
    <name type="scientific">Crenobacter caeni</name>
    <dbReference type="NCBI Taxonomy" id="2705474"/>
    <lineage>
        <taxon>Bacteria</taxon>
        <taxon>Pseudomonadati</taxon>
        <taxon>Pseudomonadota</taxon>
        <taxon>Betaproteobacteria</taxon>
        <taxon>Neisseriales</taxon>
        <taxon>Neisseriaceae</taxon>
        <taxon>Crenobacter</taxon>
    </lineage>
</organism>
<evidence type="ECO:0000313" key="1">
    <source>
        <dbReference type="EMBL" id="NDV11653.1"/>
    </source>
</evidence>
<keyword evidence="2" id="KW-1185">Reference proteome</keyword>
<sequence>MNVIDAAHGTVHDYPGGAAALAARFITRAGGSMSPAVLNSKVDPGKDTHHLTLAEADKLMAFTADYRVLHALAANHGHVAVRTGSETPACDMAILEIIARAWASNGDVGAAVNDALSDGRIERHEVERVRRAIYPVQMALQQLVMRLEEMAE</sequence>
<comment type="caution">
    <text evidence="1">The sequence shown here is derived from an EMBL/GenBank/DDBJ whole genome shotgun (WGS) entry which is preliminary data.</text>
</comment>
<reference evidence="1 2" key="1">
    <citation type="submission" date="2020-02" db="EMBL/GenBank/DDBJ databases">
        <authorList>
            <person name="Yang Z."/>
        </authorList>
    </citation>
    <scope>NUCLEOTIDE SEQUENCE [LARGE SCALE GENOMIC DNA]</scope>
    <source>
        <strain evidence="1 2">HX-7-9</strain>
    </source>
</reference>
<evidence type="ECO:0000313" key="2">
    <source>
        <dbReference type="Proteomes" id="UP000482578"/>
    </source>
</evidence>
<proteinExistence type="predicted"/>
<gene>
    <name evidence="1" type="ORF">GZH52_02425</name>
</gene>
<protein>
    <submittedName>
        <fullName evidence="1">Uncharacterized protein</fullName>
    </submittedName>
</protein>
<name>A0A6B2KND0_9NEIS</name>
<dbReference type="Proteomes" id="UP000482578">
    <property type="component" value="Unassembled WGS sequence"/>
</dbReference>
<accession>A0A6B2KND0</accession>
<dbReference type="Pfam" id="PF06892">
    <property type="entry name" value="Phage_CP76"/>
    <property type="match status" value="1"/>
</dbReference>
<dbReference type="RefSeq" id="WP_163314923.1">
    <property type="nucleotide sequence ID" value="NZ_JAAGAA010000002.1"/>
</dbReference>
<dbReference type="GO" id="GO:0003677">
    <property type="term" value="F:DNA binding"/>
    <property type="evidence" value="ECO:0007669"/>
    <property type="project" value="InterPro"/>
</dbReference>
<dbReference type="InterPro" id="IPR009679">
    <property type="entry name" value="Phage_186_CII-like"/>
</dbReference>